<proteinExistence type="predicted"/>
<comment type="caution">
    <text evidence="1">The sequence shown here is derived from an EMBL/GenBank/DDBJ whole genome shotgun (WGS) entry which is preliminary data.</text>
</comment>
<reference evidence="1 2" key="1">
    <citation type="submission" date="2022-04" db="EMBL/GenBank/DDBJ databases">
        <title>Positive selection, recombination, and allopatry shape intraspecific diversity of widespread and dominant cyanobacteria.</title>
        <authorList>
            <person name="Wei J."/>
            <person name="Shu W."/>
            <person name="Hu C."/>
        </authorList>
    </citation>
    <scope>NUCLEOTIDE SEQUENCE [LARGE SCALE GENOMIC DNA]</scope>
    <source>
        <strain evidence="1 2">GB2-A4</strain>
    </source>
</reference>
<dbReference type="EMBL" id="JAMPKM010000015">
    <property type="protein sequence ID" value="MEP0819642.1"/>
    <property type="molecule type" value="Genomic_DNA"/>
</dbReference>
<accession>A0ABV0JCX0</accession>
<evidence type="ECO:0000313" key="1">
    <source>
        <dbReference type="EMBL" id="MEP0819642.1"/>
    </source>
</evidence>
<protein>
    <submittedName>
        <fullName evidence="1">Uncharacterized protein</fullName>
    </submittedName>
</protein>
<gene>
    <name evidence="1" type="ORF">NC998_21310</name>
</gene>
<organism evidence="1 2">
    <name type="scientific">Trichocoleus desertorum GB2-A4</name>
    <dbReference type="NCBI Taxonomy" id="2933944"/>
    <lineage>
        <taxon>Bacteria</taxon>
        <taxon>Bacillati</taxon>
        <taxon>Cyanobacteriota</taxon>
        <taxon>Cyanophyceae</taxon>
        <taxon>Leptolyngbyales</taxon>
        <taxon>Trichocoleusaceae</taxon>
        <taxon>Trichocoleus</taxon>
    </lineage>
</organism>
<evidence type="ECO:0000313" key="2">
    <source>
        <dbReference type="Proteomes" id="UP001464891"/>
    </source>
</evidence>
<dbReference type="RefSeq" id="WP_190440754.1">
    <property type="nucleotide sequence ID" value="NZ_JAMPKM010000015.1"/>
</dbReference>
<dbReference type="Proteomes" id="UP001464891">
    <property type="component" value="Unassembled WGS sequence"/>
</dbReference>
<keyword evidence="2" id="KW-1185">Reference proteome</keyword>
<name>A0ABV0JCX0_9CYAN</name>
<sequence>MDRQAQRQGIDRIFNARSQPELVWTVEYKADLKAEKTKRAFIETVSVDARQCWGWAYTSKADTLIYYLPQKQWAFIIPFDVLRERLPQWEKSCQTGSAQNDGYKTHGLLVPLEELSSCADKIACCKKSREL</sequence>